<evidence type="ECO:0000313" key="3">
    <source>
        <dbReference type="Proteomes" id="UP000053097"/>
    </source>
</evidence>
<dbReference type="EMBL" id="KK107638">
    <property type="protein sequence ID" value="EZA48391.1"/>
    <property type="molecule type" value="Genomic_DNA"/>
</dbReference>
<dbReference type="OMA" id="SQFTYWN"/>
<dbReference type="STRING" id="2015173.A0A026VY43"/>
<reference evidence="2 4" key="2">
    <citation type="journal article" date="2018" name="Genome Res.">
        <title>The genomic architecture and molecular evolution of ant odorant receptors.</title>
        <authorList>
            <person name="McKenzie S.K."/>
            <person name="Kronauer D.J.C."/>
        </authorList>
    </citation>
    <scope>NUCLEOTIDE SEQUENCE [LARGE SCALE GENOMIC DNA]</scope>
    <source>
        <strain evidence="2">Clonal line C1</strain>
    </source>
</reference>
<evidence type="ECO:0000313" key="2">
    <source>
        <dbReference type="EMBL" id="RLU23212.1"/>
    </source>
</evidence>
<dbReference type="Pfam" id="PF08615">
    <property type="entry name" value="RNase_H2_suC"/>
    <property type="match status" value="1"/>
</dbReference>
<dbReference type="CDD" id="cd09271">
    <property type="entry name" value="RNase_H2-C"/>
    <property type="match status" value="1"/>
</dbReference>
<dbReference type="OrthoDB" id="6222486at2759"/>
<dbReference type="Gene3D" id="2.40.128.680">
    <property type="match status" value="1"/>
</dbReference>
<dbReference type="AlphaFoldDB" id="A0A026VY43"/>
<name>A0A026VY43_OOCBI</name>
<reference evidence="1 3" key="1">
    <citation type="journal article" date="2014" name="Curr. Biol.">
        <title>The genome of the clonal raider ant Cerapachys biroi.</title>
        <authorList>
            <person name="Oxley P.R."/>
            <person name="Ji L."/>
            <person name="Fetter-Pruneda I."/>
            <person name="McKenzie S.K."/>
            <person name="Li C."/>
            <person name="Hu H."/>
            <person name="Zhang G."/>
            <person name="Kronauer D.J."/>
        </authorList>
    </citation>
    <scope>NUCLEOTIDE SEQUENCE [LARGE SCALE GENOMIC DNA]</scope>
</reference>
<dbReference type="PANTHER" id="PTHR47204">
    <property type="entry name" value="OS02G0168900 PROTEIN"/>
    <property type="match status" value="1"/>
</dbReference>
<protein>
    <submittedName>
        <fullName evidence="1">Ribonuclease H2 subunit C</fullName>
    </submittedName>
</protein>
<accession>A0A026VY43</accession>
<dbReference type="PANTHER" id="PTHR47204:SF1">
    <property type="entry name" value="RIBONUCLEASE H2 SUBUNIT C"/>
    <property type="match status" value="1"/>
</dbReference>
<sequence>MAIRLHINHKNLDNQKESELHLMPCKIHGDECAKVSSFFKPYIREINDEYYYGSFRGYLLQGKKVIIPAEYKGITFIENKKADTENKDRHLYNTGTFSQFTYWNYDRIPSKNDALAAALDWIDIAEAVSYYFISNYYLLAVNILITLLNNFQLHSPEI</sequence>
<evidence type="ECO:0000313" key="1">
    <source>
        <dbReference type="EMBL" id="EZA48391.1"/>
    </source>
</evidence>
<dbReference type="Proteomes" id="UP000053097">
    <property type="component" value="Unassembled WGS sequence"/>
</dbReference>
<organism evidence="1 3">
    <name type="scientific">Ooceraea biroi</name>
    <name type="common">Clonal raider ant</name>
    <name type="synonym">Cerapachys biroi</name>
    <dbReference type="NCBI Taxonomy" id="2015173"/>
    <lineage>
        <taxon>Eukaryota</taxon>
        <taxon>Metazoa</taxon>
        <taxon>Ecdysozoa</taxon>
        <taxon>Arthropoda</taxon>
        <taxon>Hexapoda</taxon>
        <taxon>Insecta</taxon>
        <taxon>Pterygota</taxon>
        <taxon>Neoptera</taxon>
        <taxon>Endopterygota</taxon>
        <taxon>Hymenoptera</taxon>
        <taxon>Apocrita</taxon>
        <taxon>Aculeata</taxon>
        <taxon>Formicoidea</taxon>
        <taxon>Formicidae</taxon>
        <taxon>Dorylinae</taxon>
        <taxon>Ooceraea</taxon>
    </lineage>
</organism>
<dbReference type="GO" id="GO:0032299">
    <property type="term" value="C:ribonuclease H2 complex"/>
    <property type="evidence" value="ECO:0007669"/>
    <property type="project" value="InterPro"/>
</dbReference>
<dbReference type="EMBL" id="QOIP01000004">
    <property type="protein sequence ID" value="RLU23212.1"/>
    <property type="molecule type" value="Genomic_DNA"/>
</dbReference>
<dbReference type="GO" id="GO:0006401">
    <property type="term" value="P:RNA catabolic process"/>
    <property type="evidence" value="ECO:0007669"/>
    <property type="project" value="InterPro"/>
</dbReference>
<proteinExistence type="predicted"/>
<evidence type="ECO:0000313" key="4">
    <source>
        <dbReference type="Proteomes" id="UP000279307"/>
    </source>
</evidence>
<keyword evidence="3" id="KW-1185">Reference proteome</keyword>
<reference evidence="2" key="3">
    <citation type="submission" date="2018-07" db="EMBL/GenBank/DDBJ databases">
        <authorList>
            <person name="Mckenzie S.K."/>
            <person name="Kronauer D.J.C."/>
        </authorList>
    </citation>
    <scope>NUCLEOTIDE SEQUENCE</scope>
    <source>
        <strain evidence="2">Clonal line C1</strain>
    </source>
</reference>
<dbReference type="Proteomes" id="UP000279307">
    <property type="component" value="Chromosome 4"/>
</dbReference>
<dbReference type="InterPro" id="IPR013924">
    <property type="entry name" value="RNase_H2_suC"/>
</dbReference>
<gene>
    <name evidence="2" type="ORF">DMN91_003415</name>
    <name evidence="1" type="ORF">X777_13698</name>
</gene>